<dbReference type="SUPFAM" id="SSF53850">
    <property type="entry name" value="Periplasmic binding protein-like II"/>
    <property type="match status" value="1"/>
</dbReference>
<dbReference type="Pfam" id="PF01547">
    <property type="entry name" value="SBP_bac_1"/>
    <property type="match status" value="1"/>
</dbReference>
<dbReference type="InterPro" id="IPR006059">
    <property type="entry name" value="SBP"/>
</dbReference>
<keyword evidence="5" id="KW-1185">Reference proteome</keyword>
<keyword evidence="3" id="KW-0574">Periplasm</keyword>
<accession>A0ABU0FJH3</accession>
<sequence>MPGLRLISWGHRRATDPLLAAKETFRAKRPDIDIAVEVRPLSDFEHQGMAGVARSYDLVIFDHPFCGDIAEGGLFLPLDEHLPALLGPNADPLYVGPSLDTYRLHGHVWGAPIDAATPHALVRRDLLQPLGEEVPRSWDEALALGERLAPRGLKLGIGIETPHALAVIASLMANAGRPWHTDVAAPFHIDRNAFLTAYGRLRALLAFCPPETLGWNSIDVHEAMVARDDVAYCPIVYGYATYGEADQRRRLGFAPFAGASAPFEAGSMIGGTAMGISSFSREKEAGLAFVAHMLEADTQDRLIPNHHGQPAFLSAWQRADNDARFNGFYSAALSSMETAWVRPRRPGYPEFQRDAGRIVAEALRAGADGTAAADAVIALAAKL</sequence>
<keyword evidence="4" id="KW-0762">Sugar transport</keyword>
<evidence type="ECO:0000256" key="3">
    <source>
        <dbReference type="ARBA" id="ARBA00022764"/>
    </source>
</evidence>
<dbReference type="EMBL" id="JAUSVK010000001">
    <property type="protein sequence ID" value="MDQ0394763.1"/>
    <property type="molecule type" value="Genomic_DNA"/>
</dbReference>
<name>A0ABU0FJH3_9HYPH</name>
<dbReference type="PANTHER" id="PTHR43649:SF12">
    <property type="entry name" value="DIACETYLCHITOBIOSE BINDING PROTEIN DASA"/>
    <property type="match status" value="1"/>
</dbReference>
<evidence type="ECO:0000313" key="4">
    <source>
        <dbReference type="EMBL" id="MDQ0394763.1"/>
    </source>
</evidence>
<reference evidence="4 5" key="1">
    <citation type="submission" date="2023-07" db="EMBL/GenBank/DDBJ databases">
        <title>Genomic Encyclopedia of Type Strains, Phase IV (KMG-IV): sequencing the most valuable type-strain genomes for metagenomic binning, comparative biology and taxonomic classification.</title>
        <authorList>
            <person name="Goeker M."/>
        </authorList>
    </citation>
    <scope>NUCLEOTIDE SEQUENCE [LARGE SCALE GENOMIC DNA]</scope>
    <source>
        <strain evidence="4 5">DSM 5896</strain>
    </source>
</reference>
<evidence type="ECO:0000256" key="1">
    <source>
        <dbReference type="ARBA" id="ARBA00004418"/>
    </source>
</evidence>
<dbReference type="RefSeq" id="WP_307432441.1">
    <property type="nucleotide sequence ID" value="NZ_JAUSVK010000001.1"/>
</dbReference>
<proteinExistence type="inferred from homology"/>
<dbReference type="PANTHER" id="PTHR43649">
    <property type="entry name" value="ARABINOSE-BINDING PROTEIN-RELATED"/>
    <property type="match status" value="1"/>
</dbReference>
<comment type="subcellular location">
    <subcellularLocation>
        <location evidence="1">Periplasm</location>
    </subcellularLocation>
</comment>
<evidence type="ECO:0000256" key="2">
    <source>
        <dbReference type="ARBA" id="ARBA00008520"/>
    </source>
</evidence>
<keyword evidence="4" id="KW-0813">Transport</keyword>
<dbReference type="Proteomes" id="UP001237448">
    <property type="component" value="Unassembled WGS sequence"/>
</dbReference>
<organism evidence="4 5">
    <name type="scientific">Labrys monachus</name>
    <dbReference type="NCBI Taxonomy" id="217067"/>
    <lineage>
        <taxon>Bacteria</taxon>
        <taxon>Pseudomonadati</taxon>
        <taxon>Pseudomonadota</taxon>
        <taxon>Alphaproteobacteria</taxon>
        <taxon>Hyphomicrobiales</taxon>
        <taxon>Xanthobacteraceae</taxon>
        <taxon>Labrys</taxon>
    </lineage>
</organism>
<protein>
    <submittedName>
        <fullName evidence="4">Multiple sugar transport system substrate-binding protein</fullName>
    </submittedName>
</protein>
<comment type="caution">
    <text evidence="4">The sequence shown here is derived from an EMBL/GenBank/DDBJ whole genome shotgun (WGS) entry which is preliminary data.</text>
</comment>
<comment type="similarity">
    <text evidence="2">Belongs to the bacterial solute-binding protein 1 family.</text>
</comment>
<gene>
    <name evidence="4" type="ORF">J3R73_004555</name>
</gene>
<dbReference type="InterPro" id="IPR050490">
    <property type="entry name" value="Bact_solute-bd_prot1"/>
</dbReference>
<dbReference type="Gene3D" id="3.40.190.10">
    <property type="entry name" value="Periplasmic binding protein-like II"/>
    <property type="match status" value="2"/>
</dbReference>
<evidence type="ECO:0000313" key="5">
    <source>
        <dbReference type="Proteomes" id="UP001237448"/>
    </source>
</evidence>